<reference evidence="2 3" key="1">
    <citation type="submission" date="2020-04" db="EMBL/GenBank/DDBJ databases">
        <authorList>
            <person name="Yoon J."/>
        </authorList>
    </citation>
    <scope>NUCLEOTIDE SEQUENCE [LARGE SCALE GENOMIC DNA]</scope>
    <source>
        <strain evidence="2 3">KMU-115</strain>
    </source>
</reference>
<dbReference type="PROSITE" id="PS00383">
    <property type="entry name" value="TYR_PHOSPHATASE_1"/>
    <property type="match status" value="1"/>
</dbReference>
<evidence type="ECO:0000313" key="2">
    <source>
        <dbReference type="EMBL" id="NKX44724.1"/>
    </source>
</evidence>
<sequence length="193" mass="22397">MTPWRVFYRYWVRDHAWLRVLLPNFYRVDADLYRGNHPGYRRLARYKALGIRSVLTLRGEDDNTPNLLERDACERLGLELRAVRLRTVYVPPPATLLELVRLLREMPKPMLVHCKSGADRTGLAVTLYLHVIKGQPLEEARRALSWRYAHFSFGKAGVVHRMLDAYAADRAATGIDFEDWVATRYDPAAFNGR</sequence>
<dbReference type="Pfam" id="PF22741">
    <property type="entry name" value="PTP-NADK"/>
    <property type="match status" value="1"/>
</dbReference>
<proteinExistence type="predicted"/>
<dbReference type="InterPro" id="IPR016130">
    <property type="entry name" value="Tyr_Pase_AS"/>
</dbReference>
<gene>
    <name evidence="2" type="ORF">HCU73_08990</name>
</gene>
<keyword evidence="3" id="KW-1185">Reference proteome</keyword>
<protein>
    <submittedName>
        <fullName evidence="2">Dual specificity protein phosphatase family protein</fullName>
    </submittedName>
</protein>
<name>A0A7X6GYG4_9RHOB</name>
<dbReference type="Gene3D" id="3.90.190.10">
    <property type="entry name" value="Protein tyrosine phosphatase superfamily"/>
    <property type="match status" value="1"/>
</dbReference>
<dbReference type="SUPFAM" id="SSF52799">
    <property type="entry name" value="(Phosphotyrosine protein) phosphatases II"/>
    <property type="match status" value="1"/>
</dbReference>
<dbReference type="EMBL" id="JAAZQQ010000002">
    <property type="protein sequence ID" value="NKX44724.1"/>
    <property type="molecule type" value="Genomic_DNA"/>
</dbReference>
<evidence type="ECO:0000313" key="3">
    <source>
        <dbReference type="Proteomes" id="UP000526408"/>
    </source>
</evidence>
<dbReference type="AlphaFoldDB" id="A0A7X6GYG4"/>
<accession>A0A7X6GYG4</accession>
<evidence type="ECO:0000259" key="1">
    <source>
        <dbReference type="PROSITE" id="PS50056"/>
    </source>
</evidence>
<dbReference type="InterPro" id="IPR000387">
    <property type="entry name" value="Tyr_Pase_dom"/>
</dbReference>
<dbReference type="Proteomes" id="UP000526408">
    <property type="component" value="Unassembled WGS sequence"/>
</dbReference>
<dbReference type="InterPro" id="IPR055214">
    <property type="entry name" value="PTP-NADK"/>
</dbReference>
<dbReference type="PROSITE" id="PS50056">
    <property type="entry name" value="TYR_PHOSPHATASE_2"/>
    <property type="match status" value="1"/>
</dbReference>
<organism evidence="2 3">
    <name type="scientific">Roseicyclus persicicus</name>
    <dbReference type="NCBI Taxonomy" id="2650661"/>
    <lineage>
        <taxon>Bacteria</taxon>
        <taxon>Pseudomonadati</taxon>
        <taxon>Pseudomonadota</taxon>
        <taxon>Alphaproteobacteria</taxon>
        <taxon>Rhodobacterales</taxon>
        <taxon>Roseobacteraceae</taxon>
        <taxon>Roseicyclus</taxon>
    </lineage>
</organism>
<dbReference type="InterPro" id="IPR029021">
    <property type="entry name" value="Prot-tyrosine_phosphatase-like"/>
</dbReference>
<comment type="caution">
    <text evidence="2">The sequence shown here is derived from an EMBL/GenBank/DDBJ whole genome shotgun (WGS) entry which is preliminary data.</text>
</comment>
<feature type="domain" description="Tyrosine specific protein phosphatases" evidence="1">
    <location>
        <begin position="94"/>
        <end position="129"/>
    </location>
</feature>